<protein>
    <submittedName>
        <fullName evidence="1">Uncharacterized protein</fullName>
    </submittedName>
</protein>
<gene>
    <name evidence="1" type="ORF">RHMOL_Rhmol13G0199400</name>
</gene>
<organism evidence="1 2">
    <name type="scientific">Rhododendron molle</name>
    <name type="common">Chinese azalea</name>
    <name type="synonym">Azalea mollis</name>
    <dbReference type="NCBI Taxonomy" id="49168"/>
    <lineage>
        <taxon>Eukaryota</taxon>
        <taxon>Viridiplantae</taxon>
        <taxon>Streptophyta</taxon>
        <taxon>Embryophyta</taxon>
        <taxon>Tracheophyta</taxon>
        <taxon>Spermatophyta</taxon>
        <taxon>Magnoliopsida</taxon>
        <taxon>eudicotyledons</taxon>
        <taxon>Gunneridae</taxon>
        <taxon>Pentapetalae</taxon>
        <taxon>asterids</taxon>
        <taxon>Ericales</taxon>
        <taxon>Ericaceae</taxon>
        <taxon>Ericoideae</taxon>
        <taxon>Rhodoreae</taxon>
        <taxon>Rhododendron</taxon>
    </lineage>
</organism>
<evidence type="ECO:0000313" key="1">
    <source>
        <dbReference type="EMBL" id="KAI8525068.1"/>
    </source>
</evidence>
<proteinExistence type="predicted"/>
<sequence>MNKLKLQLFHPPKPPPPTATKSYNATINRLSTQGAHEDVLLTYATMLKTNTPPDPYTFPSLLKACTSLNLLSHGLSFHQHVLVNGYSPDPYIGSSLIHFYAKLGRTRVARQVFDRMPERNVVPWTAIICCYSRTGDFESAVCMYEEMWYEGIRPSSVTMLGLLCGVLEFKQVQCVHACVICYGFGSDMAVLNSLLDVYGKCGRVKDAWDLFEIMERRDTVSWNSLVSGYALVGNVGEILDLMRRMRIEEVDNAFRMFERTPNKDVIRWTAMISGLVQNKCADKALTLFQKMLLSDIMPYTATIASALAACGQLGSLSLGTSIHAYMLRQRMPFDITAQNSLMTMYVKCNRLVQSHIVFDTMEGRDVVSWNAIVAGYAQNGNLYQSLSFFNEMRRTLQQPDSLTVVSLLQACASIGALHQGKWVHNFVIRSFLGSCNMIDSALVDMYCKCGDLDTARKCFDRISYHDLVPWSAMIAGYGSHGKGDMALEIYNQFLLTGLEPNHVIFLSVLSACNHNGLVNQGLNLFYSMREDFWVEPKLEHLSCIVDLLSRAGRVEQAYDFYKEMFPEPEIGVLGILLDACRMSGSLELGNIIARDICMAKPTDARNYLQVAQSYASVERWDGVSEVWVQMRSLGLRKLPGWSFIELNGTITTFLTQHTSHPQHVDIVQVLKFLSKEMTDLGANFRSDVLNIL</sequence>
<name>A0ACC0LAA4_RHOML</name>
<dbReference type="EMBL" id="CM046400">
    <property type="protein sequence ID" value="KAI8525068.1"/>
    <property type="molecule type" value="Genomic_DNA"/>
</dbReference>
<evidence type="ECO:0000313" key="2">
    <source>
        <dbReference type="Proteomes" id="UP001062846"/>
    </source>
</evidence>
<comment type="caution">
    <text evidence="1">The sequence shown here is derived from an EMBL/GenBank/DDBJ whole genome shotgun (WGS) entry which is preliminary data.</text>
</comment>
<accession>A0ACC0LAA4</accession>
<keyword evidence="2" id="KW-1185">Reference proteome</keyword>
<reference evidence="1" key="1">
    <citation type="submission" date="2022-02" db="EMBL/GenBank/DDBJ databases">
        <title>Plant Genome Project.</title>
        <authorList>
            <person name="Zhang R.-G."/>
        </authorList>
    </citation>
    <scope>NUCLEOTIDE SEQUENCE</scope>
    <source>
        <strain evidence="1">AT1</strain>
    </source>
</reference>
<dbReference type="Proteomes" id="UP001062846">
    <property type="component" value="Chromosome 13"/>
</dbReference>